<evidence type="ECO:0000313" key="5">
    <source>
        <dbReference type="Proteomes" id="UP001241758"/>
    </source>
</evidence>
<dbReference type="Proteomes" id="UP001241758">
    <property type="component" value="Unassembled WGS sequence"/>
</dbReference>
<evidence type="ECO:0000256" key="1">
    <source>
        <dbReference type="ARBA" id="ARBA00022679"/>
    </source>
</evidence>
<evidence type="ECO:0000259" key="3">
    <source>
        <dbReference type="PROSITE" id="PS51186"/>
    </source>
</evidence>
<feature type="domain" description="N-acetyltransferase" evidence="3">
    <location>
        <begin position="1"/>
        <end position="129"/>
    </location>
</feature>
<keyword evidence="2" id="KW-0012">Acyltransferase</keyword>
<dbReference type="InterPro" id="IPR016181">
    <property type="entry name" value="Acyl_CoA_acyltransferase"/>
</dbReference>
<evidence type="ECO:0000256" key="2">
    <source>
        <dbReference type="ARBA" id="ARBA00023315"/>
    </source>
</evidence>
<sequence length="136" mass="14848">MNATSPAESVHALDQVGLRAADVSFWTVWEAADLLGCGALKQLSSSEGEIKATRTRPQTRGRGVAGHMLAHLLDECRRRGYRTVSLETGSLDFFAPARRLYARHGFVTCPPFADYLPDPNSVYMKLALTPTSPARA</sequence>
<protein>
    <submittedName>
        <fullName evidence="4">GNAT family N-acetyltransferase</fullName>
    </submittedName>
</protein>
<evidence type="ECO:0000313" key="4">
    <source>
        <dbReference type="EMBL" id="MDI6102120.1"/>
    </source>
</evidence>
<dbReference type="CDD" id="cd04301">
    <property type="entry name" value="NAT_SF"/>
    <property type="match status" value="1"/>
</dbReference>
<dbReference type="RefSeq" id="WP_282763134.1">
    <property type="nucleotide sequence ID" value="NZ_JASCTH010000018.1"/>
</dbReference>
<dbReference type="Gene3D" id="3.40.630.30">
    <property type="match status" value="1"/>
</dbReference>
<keyword evidence="5" id="KW-1185">Reference proteome</keyword>
<dbReference type="PANTHER" id="PTHR43877:SF5">
    <property type="entry name" value="BLL8307 PROTEIN"/>
    <property type="match status" value="1"/>
</dbReference>
<dbReference type="InterPro" id="IPR000182">
    <property type="entry name" value="GNAT_dom"/>
</dbReference>
<accession>A0ABT6WQW9</accession>
<keyword evidence="1" id="KW-0808">Transferase</keyword>
<organism evidence="4 5">
    <name type="scientific">Actinoplanes sandaracinus</name>
    <dbReference type="NCBI Taxonomy" id="3045177"/>
    <lineage>
        <taxon>Bacteria</taxon>
        <taxon>Bacillati</taxon>
        <taxon>Actinomycetota</taxon>
        <taxon>Actinomycetes</taxon>
        <taxon>Micromonosporales</taxon>
        <taxon>Micromonosporaceae</taxon>
        <taxon>Actinoplanes</taxon>
    </lineage>
</organism>
<dbReference type="InterPro" id="IPR050832">
    <property type="entry name" value="Bact_Acetyltransf"/>
</dbReference>
<dbReference type="Pfam" id="PF00583">
    <property type="entry name" value="Acetyltransf_1"/>
    <property type="match status" value="1"/>
</dbReference>
<dbReference type="PANTHER" id="PTHR43877">
    <property type="entry name" value="AMINOALKYLPHOSPHONATE N-ACETYLTRANSFERASE-RELATED-RELATED"/>
    <property type="match status" value="1"/>
</dbReference>
<dbReference type="PROSITE" id="PS51186">
    <property type="entry name" value="GNAT"/>
    <property type="match status" value="1"/>
</dbReference>
<name>A0ABT6WQW9_9ACTN</name>
<comment type="caution">
    <text evidence="4">The sequence shown here is derived from an EMBL/GenBank/DDBJ whole genome shotgun (WGS) entry which is preliminary data.</text>
</comment>
<reference evidence="4 5" key="1">
    <citation type="submission" date="2023-05" db="EMBL/GenBank/DDBJ databases">
        <title>Actinoplanes sp. NEAU-A12 genome sequencing.</title>
        <authorList>
            <person name="Wang Z.-S."/>
        </authorList>
    </citation>
    <scope>NUCLEOTIDE SEQUENCE [LARGE SCALE GENOMIC DNA]</scope>
    <source>
        <strain evidence="4 5">NEAU-A12</strain>
    </source>
</reference>
<gene>
    <name evidence="4" type="ORF">QLQ12_26225</name>
</gene>
<dbReference type="EMBL" id="JASCTH010000018">
    <property type="protein sequence ID" value="MDI6102120.1"/>
    <property type="molecule type" value="Genomic_DNA"/>
</dbReference>
<proteinExistence type="predicted"/>
<dbReference type="SUPFAM" id="SSF55729">
    <property type="entry name" value="Acyl-CoA N-acyltransferases (Nat)"/>
    <property type="match status" value="1"/>
</dbReference>